<feature type="domain" description="Response regulatory" evidence="3">
    <location>
        <begin position="5"/>
        <end position="130"/>
    </location>
</feature>
<dbReference type="PANTHER" id="PTHR44591">
    <property type="entry name" value="STRESS RESPONSE REGULATOR PROTEIN 1"/>
    <property type="match status" value="1"/>
</dbReference>
<dbReference type="SUPFAM" id="SSF52172">
    <property type="entry name" value="CheY-like"/>
    <property type="match status" value="1"/>
</dbReference>
<organism evidence="4 5">
    <name type="scientific">Hydrogenophaga borbori</name>
    <dbReference type="NCBI Taxonomy" id="2294117"/>
    <lineage>
        <taxon>Bacteria</taxon>
        <taxon>Pseudomonadati</taxon>
        <taxon>Pseudomonadota</taxon>
        <taxon>Betaproteobacteria</taxon>
        <taxon>Burkholderiales</taxon>
        <taxon>Comamonadaceae</taxon>
        <taxon>Hydrogenophaga</taxon>
    </lineage>
</organism>
<keyword evidence="5" id="KW-1185">Reference proteome</keyword>
<dbReference type="GO" id="GO:0000160">
    <property type="term" value="P:phosphorelay signal transduction system"/>
    <property type="evidence" value="ECO:0007669"/>
    <property type="project" value="InterPro"/>
</dbReference>
<sequence>MSPLRTFIVEDNKVIYDNLVSTLQELANVEVVGHARNETEAVNWLTGAAGTGEAEGDRFDLMIVDIFLLTGSGLGVLKAAQDAGLPGRRVVLTNYATPDIRKRCAQLGADRVFDKSCELEDLISYCERISDGTATAPGDLH</sequence>
<gene>
    <name evidence="4" type="ORF">DY262_14215</name>
</gene>
<comment type="caution">
    <text evidence="4">The sequence shown here is derived from an EMBL/GenBank/DDBJ whole genome shotgun (WGS) entry which is preliminary data.</text>
</comment>
<reference evidence="4 5" key="1">
    <citation type="submission" date="2018-08" db="EMBL/GenBank/DDBJ databases">
        <title>Hydrogenophaga sp. LA-38 isolated from sludge.</title>
        <authorList>
            <person name="Im W.-T."/>
        </authorList>
    </citation>
    <scope>NUCLEOTIDE SEQUENCE [LARGE SCALE GENOMIC DNA]</scope>
    <source>
        <strain evidence="4 5">LA-38</strain>
    </source>
</reference>
<evidence type="ECO:0000256" key="1">
    <source>
        <dbReference type="ARBA" id="ARBA00022553"/>
    </source>
</evidence>
<dbReference type="PROSITE" id="PS50110">
    <property type="entry name" value="RESPONSE_REGULATORY"/>
    <property type="match status" value="1"/>
</dbReference>
<evidence type="ECO:0000313" key="5">
    <source>
        <dbReference type="Proteomes" id="UP000261931"/>
    </source>
</evidence>
<accession>A0A372EHD0</accession>
<protein>
    <submittedName>
        <fullName evidence="4">Response regulator</fullName>
    </submittedName>
</protein>
<dbReference type="Proteomes" id="UP000261931">
    <property type="component" value="Unassembled WGS sequence"/>
</dbReference>
<dbReference type="EMBL" id="QVLS01000008">
    <property type="protein sequence ID" value="RFP77899.1"/>
    <property type="molecule type" value="Genomic_DNA"/>
</dbReference>
<dbReference type="SMART" id="SM00448">
    <property type="entry name" value="REC"/>
    <property type="match status" value="1"/>
</dbReference>
<dbReference type="PANTHER" id="PTHR44591:SF3">
    <property type="entry name" value="RESPONSE REGULATORY DOMAIN-CONTAINING PROTEIN"/>
    <property type="match status" value="1"/>
</dbReference>
<dbReference type="RefSeq" id="WP_116959723.1">
    <property type="nucleotide sequence ID" value="NZ_QVLS01000008.1"/>
</dbReference>
<evidence type="ECO:0000313" key="4">
    <source>
        <dbReference type="EMBL" id="RFP77899.1"/>
    </source>
</evidence>
<evidence type="ECO:0000259" key="3">
    <source>
        <dbReference type="PROSITE" id="PS50110"/>
    </source>
</evidence>
<feature type="modified residue" description="4-aspartylphosphate" evidence="2">
    <location>
        <position position="65"/>
    </location>
</feature>
<dbReference type="AlphaFoldDB" id="A0A372EHD0"/>
<dbReference type="Pfam" id="PF00072">
    <property type="entry name" value="Response_reg"/>
    <property type="match status" value="1"/>
</dbReference>
<name>A0A372EHD0_9BURK</name>
<dbReference type="InterPro" id="IPR050595">
    <property type="entry name" value="Bact_response_regulator"/>
</dbReference>
<dbReference type="InterPro" id="IPR011006">
    <property type="entry name" value="CheY-like_superfamily"/>
</dbReference>
<proteinExistence type="predicted"/>
<keyword evidence="1 2" id="KW-0597">Phosphoprotein</keyword>
<dbReference type="Gene3D" id="3.40.50.2300">
    <property type="match status" value="1"/>
</dbReference>
<dbReference type="InterPro" id="IPR001789">
    <property type="entry name" value="Sig_transdc_resp-reg_receiver"/>
</dbReference>
<evidence type="ECO:0000256" key="2">
    <source>
        <dbReference type="PROSITE-ProRule" id="PRU00169"/>
    </source>
</evidence>